<evidence type="ECO:0000256" key="3">
    <source>
        <dbReference type="ARBA" id="ARBA00022679"/>
    </source>
</evidence>
<organism evidence="11">
    <name type="scientific">Leviviridae sp</name>
    <dbReference type="NCBI Taxonomy" id="2027243"/>
    <lineage>
        <taxon>Viruses</taxon>
        <taxon>Riboviria</taxon>
        <taxon>Orthornavirae</taxon>
        <taxon>Lenarviricota</taxon>
        <taxon>Leviviricetes</taxon>
        <taxon>Norzivirales</taxon>
        <taxon>Fiersviridae</taxon>
    </lineage>
</organism>
<dbReference type="Pfam" id="PF03431">
    <property type="entry name" value="RNA_replicase_B"/>
    <property type="match status" value="1"/>
</dbReference>
<dbReference type="PROSITE" id="PS50522">
    <property type="entry name" value="RDRP_PHAGE"/>
    <property type="match status" value="1"/>
</dbReference>
<feature type="domain" description="RdRp catalytic" evidence="10">
    <location>
        <begin position="349"/>
        <end position="497"/>
    </location>
</feature>
<name>A0A514D910_9VIRU</name>
<dbReference type="InterPro" id="IPR043502">
    <property type="entry name" value="DNA/RNA_pol_sf"/>
</dbReference>
<evidence type="ECO:0000256" key="4">
    <source>
        <dbReference type="ARBA" id="ARBA00022695"/>
    </source>
</evidence>
<comment type="catalytic activity">
    <reaction evidence="8">
        <text>RNA(n) + a ribonucleoside 5'-triphosphate = RNA(n+1) + diphosphate</text>
        <dbReference type="Rhea" id="RHEA:21248"/>
        <dbReference type="Rhea" id="RHEA-COMP:14527"/>
        <dbReference type="Rhea" id="RHEA-COMP:17342"/>
        <dbReference type="ChEBI" id="CHEBI:33019"/>
        <dbReference type="ChEBI" id="CHEBI:61557"/>
        <dbReference type="ChEBI" id="CHEBI:140395"/>
        <dbReference type="EC" id="2.7.7.48"/>
    </reaction>
</comment>
<accession>A0A514D910</accession>
<keyword evidence="5" id="KW-0547">Nucleotide-binding</keyword>
<evidence type="ECO:0000256" key="1">
    <source>
        <dbReference type="ARBA" id="ARBA00012494"/>
    </source>
</evidence>
<dbReference type="GO" id="GO:0039694">
    <property type="term" value="P:viral RNA genome replication"/>
    <property type="evidence" value="ECO:0007669"/>
    <property type="project" value="InterPro"/>
</dbReference>
<dbReference type="InterPro" id="IPR007096">
    <property type="entry name" value="RNA-dir_Rpol_cat_phage"/>
</dbReference>
<keyword evidence="3" id="KW-0808">Transferase</keyword>
<protein>
    <recommendedName>
        <fullName evidence="1">RNA-directed RNA polymerase</fullName>
        <ecNumber evidence="1">2.7.7.48</ecNumber>
    </recommendedName>
    <alternativeName>
        <fullName evidence="7">RNA replicase beta chain</fullName>
    </alternativeName>
</protein>
<evidence type="ECO:0000256" key="7">
    <source>
        <dbReference type="ARBA" id="ARBA00030248"/>
    </source>
</evidence>
<dbReference type="GO" id="GO:0046872">
    <property type="term" value="F:metal ion binding"/>
    <property type="evidence" value="ECO:0007669"/>
    <property type="project" value="UniProtKB-KW"/>
</dbReference>
<proteinExistence type="predicted"/>
<dbReference type="SUPFAM" id="SSF56672">
    <property type="entry name" value="DNA/RNA polymerases"/>
    <property type="match status" value="1"/>
</dbReference>
<keyword evidence="9" id="KW-0460">Magnesium</keyword>
<evidence type="ECO:0000256" key="5">
    <source>
        <dbReference type="ARBA" id="ARBA00022741"/>
    </source>
</evidence>
<comment type="cofactor">
    <cofactor evidence="9">
        <name>Mg(2+)</name>
        <dbReference type="ChEBI" id="CHEBI:18420"/>
    </cofactor>
    <text evidence="9">Binds 2 Mg(2+) per subunit.</text>
</comment>
<reference evidence="11" key="1">
    <citation type="submission" date="2019-05" db="EMBL/GenBank/DDBJ databases">
        <title>Metatranscriptomic reconstruction reveals RNA viruses with the potential to shape carbon cycling in soil.</title>
        <authorList>
            <person name="Starr E.P."/>
            <person name="Nuccio E."/>
            <person name="Pett-Ridge J."/>
            <person name="Banfield J.F."/>
            <person name="Firestone M.K."/>
        </authorList>
    </citation>
    <scope>NUCLEOTIDE SEQUENCE</scope>
    <source>
        <strain evidence="11">H4_Bulk_46_scaffold_756</strain>
    </source>
</reference>
<keyword evidence="9" id="KW-0479">Metal-binding</keyword>
<evidence type="ECO:0000256" key="2">
    <source>
        <dbReference type="ARBA" id="ARBA00022484"/>
    </source>
</evidence>
<dbReference type="InterPro" id="IPR005093">
    <property type="entry name" value="RNArep_beta"/>
</dbReference>
<evidence type="ECO:0000259" key="10">
    <source>
        <dbReference type="PROSITE" id="PS50522"/>
    </source>
</evidence>
<keyword evidence="2 11" id="KW-0696">RNA-directed RNA polymerase</keyword>
<dbReference type="GO" id="GO:0000166">
    <property type="term" value="F:nucleotide binding"/>
    <property type="evidence" value="ECO:0007669"/>
    <property type="project" value="UniProtKB-KW"/>
</dbReference>
<feature type="binding site" evidence="9">
    <location>
        <position position="466"/>
    </location>
    <ligand>
        <name>Mg(2+)</name>
        <dbReference type="ChEBI" id="CHEBI:18420"/>
        <label>2</label>
    </ligand>
</feature>
<feature type="binding site" evidence="9">
    <location>
        <position position="465"/>
    </location>
    <ligand>
        <name>Mg(2+)</name>
        <dbReference type="ChEBI" id="CHEBI:18420"/>
        <label>2</label>
    </ligand>
</feature>
<evidence type="ECO:0000256" key="8">
    <source>
        <dbReference type="ARBA" id="ARBA00048744"/>
    </source>
</evidence>
<sequence>MRTNSYGEYLLGLYKAALSDVACAIPSLRLDCERDYKRLLSIVDLEGPTFLMLTLPAVAKHLDQCLASGRLTTLGMAYHGPFRRRGIIPKLFKGLYLRVFHENGDLKSDFDVQALAFLRILLLMCKKFRHTCKDSDTWKAVNEFFETDKECRSASLNWDSDDFCADSAADLTLCDLLDRQPYGGDLFRETTTSPLSEPLCSRRLLYTIQFAFDVLSAELGRFVPSDWKFRHGPGAVSDLRRMTSKYHFPNWPERLDSVFPFDEFAFANSSDWAAYVSGHPSSIPFVKDEEGVAKLISVPKTIDKPRLIASEPVSHQWCQQSILRFLADQVSSTSLRSSVNFRSQERNRSLALEASRHGSHWTIDLSSASDRMSCWLIERAFRRNSSLLQALWSTRTRYISNDIDRESPKLSKLRKFSTMGSAVTFPVQTLVFCSIAIGCLLYEDKLPLSQKSIRRVAREVRTFGDDIIVPDRSGNSTLAALGTLGFKVNPAKTFTKGRFRESCGIEAFSGSDVSRVNVLSSPDVSRPESIMSSVDVHNNLLDKGFFMTAEFIKSTVSRLRSMSIADVPIGSGQFGFWSFDPHVRNSGFRRRYNQGLQRLELSVTRLLAKSTRSETGLDDSLLQYFTEACNPPERLEKRIGVASQATTKLRRGWVPEAQVYSS</sequence>
<gene>
    <name evidence="11" type="ORF">H4Bulk46756_000001</name>
</gene>
<dbReference type="EC" id="2.7.7.48" evidence="1"/>
<dbReference type="GO" id="GO:0003968">
    <property type="term" value="F:RNA-directed RNA polymerase activity"/>
    <property type="evidence" value="ECO:0007669"/>
    <property type="project" value="UniProtKB-KW"/>
</dbReference>
<evidence type="ECO:0000313" key="11">
    <source>
        <dbReference type="EMBL" id="QDH90090.1"/>
    </source>
</evidence>
<keyword evidence="6" id="KW-0693">Viral RNA replication</keyword>
<keyword evidence="4" id="KW-0548">Nucleotidyltransferase</keyword>
<evidence type="ECO:0000256" key="9">
    <source>
        <dbReference type="PIRSR" id="PIRSR605093-1"/>
    </source>
</evidence>
<evidence type="ECO:0000256" key="6">
    <source>
        <dbReference type="ARBA" id="ARBA00022953"/>
    </source>
</evidence>
<feature type="binding site" evidence="9">
    <location>
        <position position="364"/>
    </location>
    <ligand>
        <name>Mg(2+)</name>
        <dbReference type="ChEBI" id="CHEBI:18420"/>
        <label>2</label>
    </ligand>
</feature>
<dbReference type="EMBL" id="MN035256">
    <property type="protein sequence ID" value="QDH90090.1"/>
    <property type="molecule type" value="Genomic_RNA"/>
</dbReference>